<protein>
    <submittedName>
        <fullName evidence="2">Uncharacterized protein</fullName>
    </submittedName>
</protein>
<keyword evidence="3" id="KW-1185">Reference proteome</keyword>
<name>A0ABD2NDP6_9CUCU</name>
<reference evidence="2 3" key="1">
    <citation type="journal article" date="2021" name="BMC Biol.">
        <title>Horizontally acquired antibacterial genes associated with adaptive radiation of ladybird beetles.</title>
        <authorList>
            <person name="Li H.S."/>
            <person name="Tang X.F."/>
            <person name="Huang Y.H."/>
            <person name="Xu Z.Y."/>
            <person name="Chen M.L."/>
            <person name="Du X.Y."/>
            <person name="Qiu B.Y."/>
            <person name="Chen P.T."/>
            <person name="Zhang W."/>
            <person name="Slipinski A."/>
            <person name="Escalona H.E."/>
            <person name="Waterhouse R.M."/>
            <person name="Zwick A."/>
            <person name="Pang H."/>
        </authorList>
    </citation>
    <scope>NUCLEOTIDE SEQUENCE [LARGE SCALE GENOMIC DNA]</scope>
    <source>
        <strain evidence="2">SYSU2018</strain>
    </source>
</reference>
<proteinExistence type="predicted"/>
<organism evidence="2 3">
    <name type="scientific">Cryptolaemus montrouzieri</name>
    <dbReference type="NCBI Taxonomy" id="559131"/>
    <lineage>
        <taxon>Eukaryota</taxon>
        <taxon>Metazoa</taxon>
        <taxon>Ecdysozoa</taxon>
        <taxon>Arthropoda</taxon>
        <taxon>Hexapoda</taxon>
        <taxon>Insecta</taxon>
        <taxon>Pterygota</taxon>
        <taxon>Neoptera</taxon>
        <taxon>Endopterygota</taxon>
        <taxon>Coleoptera</taxon>
        <taxon>Polyphaga</taxon>
        <taxon>Cucujiformia</taxon>
        <taxon>Coccinelloidea</taxon>
        <taxon>Coccinellidae</taxon>
        <taxon>Scymninae</taxon>
        <taxon>Scymnini</taxon>
        <taxon>Cryptolaemus</taxon>
    </lineage>
</organism>
<evidence type="ECO:0000313" key="2">
    <source>
        <dbReference type="EMBL" id="KAL3276514.1"/>
    </source>
</evidence>
<evidence type="ECO:0000313" key="3">
    <source>
        <dbReference type="Proteomes" id="UP001516400"/>
    </source>
</evidence>
<gene>
    <name evidence="2" type="ORF">HHI36_011892</name>
</gene>
<sequence>MCSHPGRAVTQFQVRRLINEAYKRAAMIGKVVNRLKATGNWPVNRNVANVTSTRQNDSPTFSTLPSNIQLDVLSTSQVAKPSKLDEFISTLNILSPLRRNSLPGKGRGAQNAVELTSSQYENDLETS</sequence>
<feature type="region of interest" description="Disordered" evidence="1">
    <location>
        <begin position="98"/>
        <end position="127"/>
    </location>
</feature>
<dbReference type="AlphaFoldDB" id="A0ABD2NDP6"/>
<accession>A0ABD2NDP6</accession>
<comment type="caution">
    <text evidence="2">The sequence shown here is derived from an EMBL/GenBank/DDBJ whole genome shotgun (WGS) entry which is preliminary data.</text>
</comment>
<dbReference type="Proteomes" id="UP001516400">
    <property type="component" value="Unassembled WGS sequence"/>
</dbReference>
<dbReference type="EMBL" id="JABFTP020000103">
    <property type="protein sequence ID" value="KAL3276514.1"/>
    <property type="molecule type" value="Genomic_DNA"/>
</dbReference>
<evidence type="ECO:0000256" key="1">
    <source>
        <dbReference type="SAM" id="MobiDB-lite"/>
    </source>
</evidence>